<gene>
    <name evidence="1" type="ORF">BECKSD772F_GA0070984_12182</name>
</gene>
<accession>A0A450YUS3</accession>
<protein>
    <recommendedName>
        <fullName evidence="2">DNA binding domain-containing protein, excisionase family</fullName>
    </recommendedName>
</protein>
<proteinExistence type="predicted"/>
<evidence type="ECO:0000313" key="1">
    <source>
        <dbReference type="EMBL" id="VFK45301.1"/>
    </source>
</evidence>
<organism evidence="1">
    <name type="scientific">Candidatus Kentrum sp. SD</name>
    <dbReference type="NCBI Taxonomy" id="2126332"/>
    <lineage>
        <taxon>Bacteria</taxon>
        <taxon>Pseudomonadati</taxon>
        <taxon>Pseudomonadota</taxon>
        <taxon>Gammaproteobacteria</taxon>
        <taxon>Candidatus Kentrum</taxon>
    </lineage>
</organism>
<dbReference type="EMBL" id="CAADFR010000218">
    <property type="protein sequence ID" value="VFK45301.1"/>
    <property type="molecule type" value="Genomic_DNA"/>
</dbReference>
<reference evidence="1" key="1">
    <citation type="submission" date="2019-02" db="EMBL/GenBank/DDBJ databases">
        <authorList>
            <person name="Gruber-Vodicka R. H."/>
            <person name="Seah K. B. B."/>
        </authorList>
    </citation>
    <scope>NUCLEOTIDE SEQUENCE</scope>
    <source>
        <strain evidence="1">BECK_S1321</strain>
    </source>
</reference>
<dbReference type="AlphaFoldDB" id="A0A450YUS3"/>
<sequence length="116" mass="12990">MSHFTDEEEYISVQETALLLGCCDASVKGALRKGTISGKKVKKHVDVWMVSKASALEYKKNQAKIKGKDDFQTNHKEISIKDASKILGIPRLDFLKLIESGKLKTEGLGYHRVIKK</sequence>
<name>A0A450YUS3_9GAMM</name>
<evidence type="ECO:0008006" key="2">
    <source>
        <dbReference type="Google" id="ProtNLM"/>
    </source>
</evidence>